<dbReference type="InterPro" id="IPR010445">
    <property type="entry name" value="LapA_dom"/>
</dbReference>
<evidence type="ECO:0000256" key="1">
    <source>
        <dbReference type="ARBA" id="ARBA00022475"/>
    </source>
</evidence>
<feature type="transmembrane region" description="Helical" evidence="5">
    <location>
        <begin position="16"/>
        <end position="34"/>
    </location>
</feature>
<feature type="transmembrane region" description="Helical" evidence="5">
    <location>
        <begin position="54"/>
        <end position="73"/>
    </location>
</feature>
<evidence type="ECO:0000259" key="6">
    <source>
        <dbReference type="Pfam" id="PF06305"/>
    </source>
</evidence>
<accession>A0ABV3DHB3</accession>
<keyword evidence="8" id="KW-1185">Reference proteome</keyword>
<evidence type="ECO:0000256" key="3">
    <source>
        <dbReference type="ARBA" id="ARBA00022989"/>
    </source>
</evidence>
<reference evidence="7 8" key="1">
    <citation type="submission" date="2024-06" db="EMBL/GenBank/DDBJ databases">
        <title>The Natural Products Discovery Center: Release of the First 8490 Sequenced Strains for Exploring Actinobacteria Biosynthetic Diversity.</title>
        <authorList>
            <person name="Kalkreuter E."/>
            <person name="Kautsar S.A."/>
            <person name="Yang D."/>
            <person name="Bader C.D."/>
            <person name="Teijaro C.N."/>
            <person name="Fluegel L."/>
            <person name="Davis C.M."/>
            <person name="Simpson J.R."/>
            <person name="Lauterbach L."/>
            <person name="Steele A.D."/>
            <person name="Gui C."/>
            <person name="Meng S."/>
            <person name="Li G."/>
            <person name="Viehrig K."/>
            <person name="Ye F."/>
            <person name="Su P."/>
            <person name="Kiefer A.F."/>
            <person name="Nichols A."/>
            <person name="Cepeda A.J."/>
            <person name="Yan W."/>
            <person name="Fan B."/>
            <person name="Jiang Y."/>
            <person name="Adhikari A."/>
            <person name="Zheng C.-J."/>
            <person name="Schuster L."/>
            <person name="Cowan T.M."/>
            <person name="Smanski M.J."/>
            <person name="Chevrette M.G."/>
            <person name="De Carvalho L.P.S."/>
            <person name="Shen B."/>
        </authorList>
    </citation>
    <scope>NUCLEOTIDE SEQUENCE [LARGE SCALE GENOMIC DNA]</scope>
    <source>
        <strain evidence="7 8">NPDC048946</strain>
    </source>
</reference>
<organism evidence="7 8">
    <name type="scientific">Streptodolium elevatio</name>
    <dbReference type="NCBI Taxonomy" id="3157996"/>
    <lineage>
        <taxon>Bacteria</taxon>
        <taxon>Bacillati</taxon>
        <taxon>Actinomycetota</taxon>
        <taxon>Actinomycetes</taxon>
        <taxon>Kitasatosporales</taxon>
        <taxon>Streptomycetaceae</taxon>
        <taxon>Streptodolium</taxon>
    </lineage>
</organism>
<dbReference type="Proteomes" id="UP001551482">
    <property type="component" value="Unassembled WGS sequence"/>
</dbReference>
<keyword evidence="3 5" id="KW-1133">Transmembrane helix</keyword>
<keyword evidence="2 5" id="KW-0812">Transmembrane</keyword>
<dbReference type="EMBL" id="JBEZFP010000037">
    <property type="protein sequence ID" value="MEU8135128.1"/>
    <property type="molecule type" value="Genomic_DNA"/>
</dbReference>
<evidence type="ECO:0000256" key="5">
    <source>
        <dbReference type="SAM" id="Phobius"/>
    </source>
</evidence>
<evidence type="ECO:0000313" key="7">
    <source>
        <dbReference type="EMBL" id="MEU8135128.1"/>
    </source>
</evidence>
<evidence type="ECO:0000256" key="4">
    <source>
        <dbReference type="ARBA" id="ARBA00023136"/>
    </source>
</evidence>
<sequence>MAKNNPKVADGRDRRITARQIGTVVILVLSLWFIAANTESTTIRFWVPEVEAPLWLVLAGAFVVGGITVWLVGRNRRAR</sequence>
<dbReference type="RefSeq" id="WP_358354489.1">
    <property type="nucleotide sequence ID" value="NZ_JBEZFP010000037.1"/>
</dbReference>
<evidence type="ECO:0000256" key="2">
    <source>
        <dbReference type="ARBA" id="ARBA00022692"/>
    </source>
</evidence>
<proteinExistence type="predicted"/>
<dbReference type="Pfam" id="PF06305">
    <property type="entry name" value="LapA_dom"/>
    <property type="match status" value="1"/>
</dbReference>
<keyword evidence="4 5" id="KW-0472">Membrane</keyword>
<protein>
    <submittedName>
        <fullName evidence="7">LapA family protein</fullName>
    </submittedName>
</protein>
<feature type="domain" description="Lipopolysaccharide assembly protein A" evidence="6">
    <location>
        <begin position="37"/>
        <end position="73"/>
    </location>
</feature>
<evidence type="ECO:0000313" key="8">
    <source>
        <dbReference type="Proteomes" id="UP001551482"/>
    </source>
</evidence>
<keyword evidence="1" id="KW-1003">Cell membrane</keyword>
<gene>
    <name evidence="7" type="ORF">AB0C36_16620</name>
</gene>
<comment type="caution">
    <text evidence="7">The sequence shown here is derived from an EMBL/GenBank/DDBJ whole genome shotgun (WGS) entry which is preliminary data.</text>
</comment>
<name>A0ABV3DHB3_9ACTN</name>